<keyword evidence="2" id="KW-1185">Reference proteome</keyword>
<proteinExistence type="predicted"/>
<evidence type="ECO:0000313" key="2">
    <source>
        <dbReference type="Proteomes" id="UP001596139"/>
    </source>
</evidence>
<organism evidence="1 2">
    <name type="scientific">Streptomyces ochraceiscleroticus</name>
    <dbReference type="NCBI Taxonomy" id="47761"/>
    <lineage>
        <taxon>Bacteria</taxon>
        <taxon>Bacillati</taxon>
        <taxon>Actinomycetota</taxon>
        <taxon>Actinomycetes</taxon>
        <taxon>Kitasatosporales</taxon>
        <taxon>Streptomycetaceae</taxon>
        <taxon>Streptomyces</taxon>
    </lineage>
</organism>
<name>A0ABW1MNM6_9ACTN</name>
<dbReference type="RefSeq" id="WP_031061544.1">
    <property type="nucleotide sequence ID" value="NZ_JBHSPX010000007.1"/>
</dbReference>
<dbReference type="EMBL" id="JBHSPX010000007">
    <property type="protein sequence ID" value="MFC6065350.1"/>
    <property type="molecule type" value="Genomic_DNA"/>
</dbReference>
<comment type="caution">
    <text evidence="1">The sequence shown here is derived from an EMBL/GenBank/DDBJ whole genome shotgun (WGS) entry which is preliminary data.</text>
</comment>
<evidence type="ECO:0000313" key="1">
    <source>
        <dbReference type="EMBL" id="MFC6065350.1"/>
    </source>
</evidence>
<reference evidence="2" key="1">
    <citation type="journal article" date="2019" name="Int. J. Syst. Evol. Microbiol.">
        <title>The Global Catalogue of Microorganisms (GCM) 10K type strain sequencing project: providing services to taxonomists for standard genome sequencing and annotation.</title>
        <authorList>
            <consortium name="The Broad Institute Genomics Platform"/>
            <consortium name="The Broad Institute Genome Sequencing Center for Infectious Disease"/>
            <person name="Wu L."/>
            <person name="Ma J."/>
        </authorList>
    </citation>
    <scope>NUCLEOTIDE SEQUENCE [LARGE SCALE GENOMIC DNA]</scope>
    <source>
        <strain evidence="2">CGMCC 1.15180</strain>
    </source>
</reference>
<protein>
    <submittedName>
        <fullName evidence="1">Type A2 lantipeptide</fullName>
    </submittedName>
</protein>
<accession>A0ABW1MNM6</accession>
<gene>
    <name evidence="1" type="ORF">ACFP4F_22800</name>
</gene>
<dbReference type="Proteomes" id="UP001596139">
    <property type="component" value="Unassembled WGS sequence"/>
</dbReference>
<sequence length="75" mass="7276">MDFTPQVETAEIADAELDAIAGGLGVSGTVNQVVGTVDGLTGGTVSSTLGQVNGTVQQTTGVNAVGTVEGLTQGL</sequence>